<sequence>MDSVILPELPTYLFAPNLAGVLSLALTFVLPLVAALFMRTSWSAFRKGLVLLLVSAVKTFLEAWLVAVEADTAFNVAETAYAVVVNFGLAVVFYSGLLRHTPLQQAIIARGPVKEPPSPAEPLPGDTVGERPEPVP</sequence>
<organism evidence="3 4">
    <name type="scientific">Micromonospora avicenniae</name>
    <dbReference type="NCBI Taxonomy" id="1198245"/>
    <lineage>
        <taxon>Bacteria</taxon>
        <taxon>Bacillati</taxon>
        <taxon>Actinomycetota</taxon>
        <taxon>Actinomycetes</taxon>
        <taxon>Micromonosporales</taxon>
        <taxon>Micromonosporaceae</taxon>
        <taxon>Micromonospora</taxon>
    </lineage>
</organism>
<accession>A0A1N7BJM9</accession>
<dbReference type="OrthoDB" id="3384997at2"/>
<evidence type="ECO:0000256" key="1">
    <source>
        <dbReference type="SAM" id="MobiDB-lite"/>
    </source>
</evidence>
<gene>
    <name evidence="3" type="ORF">SAMN05444858_11145</name>
</gene>
<feature type="transmembrane region" description="Helical" evidence="2">
    <location>
        <begin position="49"/>
        <end position="67"/>
    </location>
</feature>
<dbReference type="EMBL" id="FTNF01000011">
    <property type="protein sequence ID" value="SIR51591.1"/>
    <property type="molecule type" value="Genomic_DNA"/>
</dbReference>
<dbReference type="RefSeq" id="WP_076471537.1">
    <property type="nucleotide sequence ID" value="NZ_FTNF01000011.1"/>
</dbReference>
<dbReference type="AlphaFoldDB" id="A0A1N7BJM9"/>
<evidence type="ECO:0000313" key="4">
    <source>
        <dbReference type="Proteomes" id="UP000186004"/>
    </source>
</evidence>
<proteinExistence type="predicted"/>
<keyword evidence="2" id="KW-0472">Membrane</keyword>
<dbReference type="Proteomes" id="UP000186004">
    <property type="component" value="Unassembled WGS sequence"/>
</dbReference>
<dbReference type="STRING" id="1198245.SAMN05444858_11145"/>
<protein>
    <submittedName>
        <fullName evidence="3">Uncharacterized protein</fullName>
    </submittedName>
</protein>
<feature type="transmembrane region" description="Helical" evidence="2">
    <location>
        <begin position="12"/>
        <end position="37"/>
    </location>
</feature>
<keyword evidence="4" id="KW-1185">Reference proteome</keyword>
<evidence type="ECO:0000313" key="3">
    <source>
        <dbReference type="EMBL" id="SIR51591.1"/>
    </source>
</evidence>
<feature type="region of interest" description="Disordered" evidence="1">
    <location>
        <begin position="112"/>
        <end position="136"/>
    </location>
</feature>
<keyword evidence="2" id="KW-0812">Transmembrane</keyword>
<keyword evidence="2" id="KW-1133">Transmembrane helix</keyword>
<name>A0A1N7BJM9_9ACTN</name>
<feature type="transmembrane region" description="Helical" evidence="2">
    <location>
        <begin position="79"/>
        <end position="98"/>
    </location>
</feature>
<reference evidence="3 4" key="1">
    <citation type="submission" date="2017-01" db="EMBL/GenBank/DDBJ databases">
        <authorList>
            <person name="Mah S.A."/>
            <person name="Swanson W.J."/>
            <person name="Moy G.W."/>
            <person name="Vacquier V.D."/>
        </authorList>
    </citation>
    <scope>NUCLEOTIDE SEQUENCE [LARGE SCALE GENOMIC DNA]</scope>
    <source>
        <strain evidence="3 4">DSM 45758</strain>
    </source>
</reference>
<evidence type="ECO:0000256" key="2">
    <source>
        <dbReference type="SAM" id="Phobius"/>
    </source>
</evidence>